<name>A0A8U0HYK4_9EURY</name>
<dbReference type="GO" id="GO:0005886">
    <property type="term" value="C:plasma membrane"/>
    <property type="evidence" value="ECO:0007669"/>
    <property type="project" value="UniProtKB-SubCell"/>
</dbReference>
<keyword evidence="8" id="KW-1185">Reference proteome</keyword>
<evidence type="ECO:0000313" key="8">
    <source>
        <dbReference type="Proteomes" id="UP000830729"/>
    </source>
</evidence>
<dbReference type="GeneID" id="72184998"/>
<dbReference type="KEGG" id="halx:M0R89_07325"/>
<dbReference type="PANTHER" id="PTHR43141">
    <property type="entry name" value="CYTOCHROME BD2 SUBUNIT II"/>
    <property type="match status" value="1"/>
</dbReference>
<dbReference type="GO" id="GO:0016682">
    <property type="term" value="F:oxidoreductase activity, acting on diphenols and related substances as donors, oxygen as acceptor"/>
    <property type="evidence" value="ECO:0007669"/>
    <property type="project" value="TreeGrafter"/>
</dbReference>
<keyword evidence="4 6" id="KW-1133">Transmembrane helix</keyword>
<feature type="transmembrane region" description="Helical" evidence="6">
    <location>
        <begin position="117"/>
        <end position="136"/>
    </location>
</feature>
<feature type="transmembrane region" description="Helical" evidence="6">
    <location>
        <begin position="273"/>
        <end position="298"/>
    </location>
</feature>
<feature type="transmembrane region" description="Helical" evidence="6">
    <location>
        <begin position="221"/>
        <end position="240"/>
    </location>
</feature>
<feature type="transmembrane region" description="Helical" evidence="6">
    <location>
        <begin position="178"/>
        <end position="200"/>
    </location>
</feature>
<evidence type="ECO:0000256" key="1">
    <source>
        <dbReference type="ARBA" id="ARBA00004651"/>
    </source>
</evidence>
<dbReference type="GO" id="GO:0019646">
    <property type="term" value="P:aerobic electron transport chain"/>
    <property type="evidence" value="ECO:0007669"/>
    <property type="project" value="TreeGrafter"/>
</dbReference>
<sequence length="351" mass="36846">MTDPLSTGAVGPLASQTVWFGVALSDLWFGVVFAFLAIFLFLDGWDFGVGAIFALRGRTARNATESERRRCEREREQCLAAIGPFWDGNEVWLVVFGGGLFAAFPAVYAALFSRHYLLLFGVLAALVLRGMAPEFYEQREDRRWRTWWGRAFAAGSVGAPFLLGVFAGNWLLGVSGVAPASLGIGLAVVALNVAAGAAFLRLKTTGPLAEAMPDYGVRATAAYLALVSVALVLLALRPAMRDALLSPAPIALVAGSVLLAGGYVVAARRGYPYVTLGAAGGLTGALVSLVAVLLYPVVEPGTGLTVEEAIIGAPAVELLTAGAALLIPLVLTYFGVLYSAFSGPIDPEESY</sequence>
<evidence type="ECO:0000256" key="4">
    <source>
        <dbReference type="ARBA" id="ARBA00022989"/>
    </source>
</evidence>
<accession>A0A8U0HYK4</accession>
<evidence type="ECO:0000256" key="6">
    <source>
        <dbReference type="SAM" id="Phobius"/>
    </source>
</evidence>
<comment type="subcellular location">
    <subcellularLocation>
        <location evidence="1">Cell membrane</location>
        <topology evidence="1">Multi-pass membrane protein</topology>
    </subcellularLocation>
</comment>
<gene>
    <name evidence="7" type="ORF">M0R89_07325</name>
</gene>
<dbReference type="AlphaFoldDB" id="A0A8U0HYK4"/>
<dbReference type="PANTHER" id="PTHR43141:SF4">
    <property type="entry name" value="CYTOCHROME BD2 SUBUNIT II"/>
    <property type="match status" value="1"/>
</dbReference>
<feature type="transmembrane region" description="Helical" evidence="6">
    <location>
        <begin position="148"/>
        <end position="172"/>
    </location>
</feature>
<proteinExistence type="predicted"/>
<feature type="transmembrane region" description="Helical" evidence="6">
    <location>
        <begin position="318"/>
        <end position="341"/>
    </location>
</feature>
<keyword evidence="5 6" id="KW-0472">Membrane</keyword>
<reference evidence="7 8" key="1">
    <citation type="submission" date="2022-04" db="EMBL/GenBank/DDBJ databases">
        <title>Diverse halophilic archaea isolated from saline environments.</title>
        <authorList>
            <person name="Cui H.-L."/>
        </authorList>
    </citation>
    <scope>NUCLEOTIDE SEQUENCE [LARGE SCALE GENOMIC DNA]</scope>
    <source>
        <strain evidence="7 8">XZYJT49</strain>
    </source>
</reference>
<keyword evidence="2" id="KW-1003">Cell membrane</keyword>
<dbReference type="Proteomes" id="UP000830729">
    <property type="component" value="Chromosome"/>
</dbReference>
<evidence type="ECO:0000256" key="2">
    <source>
        <dbReference type="ARBA" id="ARBA00022475"/>
    </source>
</evidence>
<feature type="transmembrane region" description="Helical" evidence="6">
    <location>
        <begin position="27"/>
        <end position="55"/>
    </location>
</feature>
<dbReference type="GO" id="GO:0009055">
    <property type="term" value="F:electron transfer activity"/>
    <property type="evidence" value="ECO:0007669"/>
    <property type="project" value="TreeGrafter"/>
</dbReference>
<feature type="transmembrane region" description="Helical" evidence="6">
    <location>
        <begin position="91"/>
        <end position="111"/>
    </location>
</feature>
<dbReference type="GO" id="GO:0070069">
    <property type="term" value="C:cytochrome complex"/>
    <property type="evidence" value="ECO:0007669"/>
    <property type="project" value="TreeGrafter"/>
</dbReference>
<dbReference type="InterPro" id="IPR003317">
    <property type="entry name" value="Cyt-d_oxidase_su2"/>
</dbReference>
<evidence type="ECO:0000256" key="3">
    <source>
        <dbReference type="ARBA" id="ARBA00022692"/>
    </source>
</evidence>
<evidence type="ECO:0000313" key="7">
    <source>
        <dbReference type="EMBL" id="UPV75863.1"/>
    </source>
</evidence>
<dbReference type="Pfam" id="PF02322">
    <property type="entry name" value="Cyt_bd_oxida_II"/>
    <property type="match status" value="1"/>
</dbReference>
<feature type="transmembrane region" description="Helical" evidence="6">
    <location>
        <begin position="246"/>
        <end position="266"/>
    </location>
</feature>
<dbReference type="RefSeq" id="WP_248651900.1">
    <property type="nucleotide sequence ID" value="NZ_CP096659.1"/>
</dbReference>
<organism evidence="7 8">
    <name type="scientific">Halorussus limi</name>
    <dbReference type="NCBI Taxonomy" id="2938695"/>
    <lineage>
        <taxon>Archaea</taxon>
        <taxon>Methanobacteriati</taxon>
        <taxon>Methanobacteriota</taxon>
        <taxon>Stenosarchaea group</taxon>
        <taxon>Halobacteria</taxon>
        <taxon>Halobacteriales</taxon>
        <taxon>Haladaptataceae</taxon>
        <taxon>Halorussus</taxon>
    </lineage>
</organism>
<evidence type="ECO:0000256" key="5">
    <source>
        <dbReference type="ARBA" id="ARBA00023136"/>
    </source>
</evidence>
<protein>
    <submittedName>
        <fullName evidence="7">Cytochrome d ubiquinol oxidase subunit II</fullName>
    </submittedName>
</protein>
<keyword evidence="3 6" id="KW-0812">Transmembrane</keyword>
<dbReference type="EMBL" id="CP096659">
    <property type="protein sequence ID" value="UPV75863.1"/>
    <property type="molecule type" value="Genomic_DNA"/>
</dbReference>